<feature type="domain" description="Glycoside hydrolase family 57 N-terminal" evidence="4">
    <location>
        <begin position="114"/>
        <end position="277"/>
    </location>
</feature>
<evidence type="ECO:0000256" key="1">
    <source>
        <dbReference type="ARBA" id="ARBA00006821"/>
    </source>
</evidence>
<protein>
    <recommendedName>
        <fullName evidence="4">Glycoside hydrolase family 57 N-terminal domain-containing protein</fullName>
    </recommendedName>
</protein>
<dbReference type="OrthoDB" id="9757977at2"/>
<dbReference type="PANTHER" id="PTHR36306">
    <property type="entry name" value="ALPHA-AMYLASE-RELATED-RELATED"/>
    <property type="match status" value="1"/>
</dbReference>
<dbReference type="AlphaFoldDB" id="S7T8T2"/>
<dbReference type="Proteomes" id="UP000014975">
    <property type="component" value="Unassembled WGS sequence"/>
</dbReference>
<evidence type="ECO:0000313" key="6">
    <source>
        <dbReference type="Proteomes" id="UP000014975"/>
    </source>
</evidence>
<evidence type="ECO:0000313" key="5">
    <source>
        <dbReference type="EMBL" id="EPR33006.1"/>
    </source>
</evidence>
<dbReference type="Gene3D" id="3.20.110.10">
    <property type="entry name" value="Glycoside hydrolase 38, N terminal domain"/>
    <property type="match status" value="1"/>
</dbReference>
<dbReference type="Pfam" id="PF12055">
    <property type="entry name" value="DUF3536"/>
    <property type="match status" value="1"/>
</dbReference>
<sequence>MHTHLCLHGHFYQPPREDPWLDAVLPEASAAPSMNWNERITRESYTPLAFARRLDGQGRVADIVNCYEWMSFNVGPTLMHWLENHAPATYARIVEADRRSVERLGHGNAMAQIHHHVIMPLASSLDKELEVAWGIHDFERRFSRRPEGMWLSEAAVDVPTLEVLAAHGIRYTLLAPRQIRSVAPIDDGEWRDVAEWEVDITRPYLVELPSGRSIAVFFYHGPISQAVAFEGLLRDGEKFWQRLTGDPAPGLRAVGTDGETYGHHFAFGEMALAYVIEQARLGRDDVRLTNFAAFLAEHPPVMRARLHEPSSWSCVHGVERWRTDCGCTDGGHPEYDQKWRGPLRQALDMVKKNVDGHYFTRGRECFADPQTALREYGRVLAGSLDQAAFEAAHCKKKCGPAERRLGWTLLAMQAHALSAFASCAWFFDEISRIEPLNALTYALRAMELARETGAPDMERQVMDVLSAARSNRPEFGSGADLWRSQVAVRRETPARLAAQGLLTLWARHALPEPGETASVQWSGLGLTFTADPDGQADSVAPRSGVMIVSERLRADSPAYRWRMCTDLSFSPLACRFEVEAENGPARNGGDANGVCIPATDLPWGKQQALAVEWARQSERVLWRDSVLAALGGCRMFLPWQEAQTDQPLGNSWMTLLPALCWNYCLGLPRGDAGEEHLADYLGRRAVSHPGTGELTFRLERELARLIADTEDALEGVRDAADVYARARRIGLSPSPWLAENALWSRRGDLPPDAARLAEEAFGFVPGLLDLK</sequence>
<evidence type="ECO:0000256" key="3">
    <source>
        <dbReference type="RuleBase" id="RU361196"/>
    </source>
</evidence>
<gene>
    <name evidence="5" type="ORF">dsat_0447</name>
</gene>
<organism evidence="5 6">
    <name type="scientific">Alkalidesulfovibrio alkalitolerans DSM 16529</name>
    <dbReference type="NCBI Taxonomy" id="1121439"/>
    <lineage>
        <taxon>Bacteria</taxon>
        <taxon>Pseudomonadati</taxon>
        <taxon>Thermodesulfobacteriota</taxon>
        <taxon>Desulfovibrionia</taxon>
        <taxon>Desulfovibrionales</taxon>
        <taxon>Desulfovibrionaceae</taxon>
        <taxon>Alkalidesulfovibrio</taxon>
    </lineage>
</organism>
<dbReference type="InterPro" id="IPR004300">
    <property type="entry name" value="Glyco_hydro_57_N"/>
</dbReference>
<dbReference type="InterPro" id="IPR052046">
    <property type="entry name" value="GH57_Enzymes"/>
</dbReference>
<dbReference type="CDD" id="cd10797">
    <property type="entry name" value="GH57N_APU_like_1"/>
    <property type="match status" value="1"/>
</dbReference>
<keyword evidence="6" id="KW-1185">Reference proteome</keyword>
<dbReference type="SUPFAM" id="SSF88713">
    <property type="entry name" value="Glycoside hydrolase/deacetylase"/>
    <property type="match status" value="1"/>
</dbReference>
<reference evidence="5 6" key="1">
    <citation type="journal article" date="2013" name="Genome Announc.">
        <title>Draft genome sequences for three mercury-methylating, sulfate-reducing bacteria.</title>
        <authorList>
            <person name="Brown S.D."/>
            <person name="Hurt R.A.Jr."/>
            <person name="Gilmour C.C."/>
            <person name="Elias D.A."/>
        </authorList>
    </citation>
    <scope>NUCLEOTIDE SEQUENCE [LARGE SCALE GENOMIC DNA]</scope>
    <source>
        <strain evidence="5 6">DSM 16529</strain>
    </source>
</reference>
<dbReference type="RefSeq" id="WP_020887141.1">
    <property type="nucleotide sequence ID" value="NZ_ATHI01000026.1"/>
</dbReference>
<dbReference type="PATRIC" id="fig|1121439.3.peg.1799"/>
<dbReference type="eggNOG" id="COG1449">
    <property type="taxonomic scope" value="Bacteria"/>
</dbReference>
<dbReference type="GO" id="GO:0005975">
    <property type="term" value="P:carbohydrate metabolic process"/>
    <property type="evidence" value="ECO:0007669"/>
    <property type="project" value="InterPro"/>
</dbReference>
<dbReference type="GO" id="GO:0003824">
    <property type="term" value="F:catalytic activity"/>
    <property type="evidence" value="ECO:0007669"/>
    <property type="project" value="InterPro"/>
</dbReference>
<dbReference type="PANTHER" id="PTHR36306:SF3">
    <property type="entry name" value="GLYCOSIDE HYDROLASE FAMILY 57"/>
    <property type="match status" value="1"/>
</dbReference>
<accession>S7T8T2</accession>
<dbReference type="Pfam" id="PF03065">
    <property type="entry name" value="Glyco_hydro_57"/>
    <property type="match status" value="1"/>
</dbReference>
<dbReference type="EMBL" id="ATHI01000026">
    <property type="protein sequence ID" value="EPR33006.1"/>
    <property type="molecule type" value="Genomic_DNA"/>
</dbReference>
<dbReference type="InterPro" id="IPR027291">
    <property type="entry name" value="Glyco_hydro_38_N_sf"/>
</dbReference>
<comment type="caution">
    <text evidence="5">The sequence shown here is derived from an EMBL/GenBank/DDBJ whole genome shotgun (WGS) entry which is preliminary data.</text>
</comment>
<dbReference type="InterPro" id="IPR021923">
    <property type="entry name" value="DUF3536"/>
</dbReference>
<name>S7T8T2_9BACT</name>
<evidence type="ECO:0000259" key="4">
    <source>
        <dbReference type="Pfam" id="PF03065"/>
    </source>
</evidence>
<keyword evidence="2 3" id="KW-0119">Carbohydrate metabolism</keyword>
<comment type="similarity">
    <text evidence="1 3">Belongs to the glycosyl hydrolase 57 family.</text>
</comment>
<dbReference type="STRING" id="1121439.dsat_0447"/>
<dbReference type="InterPro" id="IPR011330">
    <property type="entry name" value="Glyco_hydro/deAcase_b/a-brl"/>
</dbReference>
<evidence type="ECO:0000256" key="2">
    <source>
        <dbReference type="ARBA" id="ARBA00023277"/>
    </source>
</evidence>
<proteinExistence type="inferred from homology"/>